<keyword evidence="15" id="KW-1185">Reference proteome</keyword>
<dbReference type="RefSeq" id="WP_202921213.1">
    <property type="nucleotide sequence ID" value="NZ_CP036274.1"/>
</dbReference>
<dbReference type="PANTHER" id="PTHR11351">
    <property type="entry name" value="ACYL-COA DESATURASE"/>
    <property type="match status" value="1"/>
</dbReference>
<dbReference type="EMBL" id="CP036274">
    <property type="protein sequence ID" value="QDU29709.1"/>
    <property type="molecule type" value="Genomic_DNA"/>
</dbReference>
<sequence>MSFPKNLALDGAFSSSSTRISRSRGAILWAYLVPIFTLHLLAILAVAPWLFSWAGVVALLVGIHVYGNLGINLCYHRLLTHRSFAVPKWLEYTLATFALCCMQDTPTRWVATHRLHHNHSDEEGDPHSPLDDFVWSHIGWLFRKSPAVHDIAVYQKYARDLLSDPFYFFLEKRPYWVGIVYFAHAAVYFLAGLVAGRWYSGDWPAGLQLGASLVVWGVIVRTVAVWHITWSVNSLTHTFGYRNYATSENSRNNWLVALVSAGEGWHNNHHQDPASASVQHRWWEFDLTYYTIQALAALGLASRVTPPRHIRREERG</sequence>
<feature type="transmembrane region" description="Helical" evidence="12">
    <location>
        <begin position="175"/>
        <end position="199"/>
    </location>
</feature>
<dbReference type="PRINTS" id="PR00075">
    <property type="entry name" value="FACDDSATRASE"/>
</dbReference>
<dbReference type="PANTHER" id="PTHR11351:SF31">
    <property type="entry name" value="DESATURASE 1, ISOFORM A-RELATED"/>
    <property type="match status" value="1"/>
</dbReference>
<gene>
    <name evidence="14" type="ORF">ETAA8_48240</name>
</gene>
<evidence type="ECO:0000256" key="6">
    <source>
        <dbReference type="ARBA" id="ARBA00022989"/>
    </source>
</evidence>
<evidence type="ECO:0000256" key="10">
    <source>
        <dbReference type="ARBA" id="ARBA00023136"/>
    </source>
</evidence>
<keyword evidence="4 12" id="KW-0812">Transmembrane</keyword>
<organism evidence="14 15">
    <name type="scientific">Anatilimnocola aggregata</name>
    <dbReference type="NCBI Taxonomy" id="2528021"/>
    <lineage>
        <taxon>Bacteria</taxon>
        <taxon>Pseudomonadati</taxon>
        <taxon>Planctomycetota</taxon>
        <taxon>Planctomycetia</taxon>
        <taxon>Pirellulales</taxon>
        <taxon>Pirellulaceae</taxon>
        <taxon>Anatilimnocola</taxon>
    </lineage>
</organism>
<evidence type="ECO:0000256" key="3">
    <source>
        <dbReference type="ARBA" id="ARBA00022516"/>
    </source>
</evidence>
<feature type="domain" description="Fatty acid desaturase" evidence="13">
    <location>
        <begin position="52"/>
        <end position="295"/>
    </location>
</feature>
<evidence type="ECO:0000313" key="15">
    <source>
        <dbReference type="Proteomes" id="UP000315017"/>
    </source>
</evidence>
<dbReference type="InterPro" id="IPR015876">
    <property type="entry name" value="Acyl-CoA_DS"/>
</dbReference>
<evidence type="ECO:0000256" key="2">
    <source>
        <dbReference type="ARBA" id="ARBA00008749"/>
    </source>
</evidence>
<dbReference type="GO" id="GO:0016020">
    <property type="term" value="C:membrane"/>
    <property type="evidence" value="ECO:0007669"/>
    <property type="project" value="UniProtKB-SubCell"/>
</dbReference>
<keyword evidence="7" id="KW-0560">Oxidoreductase</keyword>
<accession>A0A517YHM0</accession>
<dbReference type="GO" id="GO:0006633">
    <property type="term" value="P:fatty acid biosynthetic process"/>
    <property type="evidence" value="ECO:0007669"/>
    <property type="project" value="UniProtKB-KW"/>
</dbReference>
<keyword evidence="3" id="KW-0444">Lipid biosynthesis</keyword>
<keyword evidence="6 12" id="KW-1133">Transmembrane helix</keyword>
<dbReference type="KEGG" id="aagg:ETAA8_48240"/>
<evidence type="ECO:0000256" key="8">
    <source>
        <dbReference type="ARBA" id="ARBA00023004"/>
    </source>
</evidence>
<reference evidence="14 15" key="1">
    <citation type="submission" date="2019-02" db="EMBL/GenBank/DDBJ databases">
        <title>Deep-cultivation of Planctomycetes and their phenomic and genomic characterization uncovers novel biology.</title>
        <authorList>
            <person name="Wiegand S."/>
            <person name="Jogler M."/>
            <person name="Boedeker C."/>
            <person name="Pinto D."/>
            <person name="Vollmers J."/>
            <person name="Rivas-Marin E."/>
            <person name="Kohn T."/>
            <person name="Peeters S.H."/>
            <person name="Heuer A."/>
            <person name="Rast P."/>
            <person name="Oberbeckmann S."/>
            <person name="Bunk B."/>
            <person name="Jeske O."/>
            <person name="Meyerdierks A."/>
            <person name="Storesund J.E."/>
            <person name="Kallscheuer N."/>
            <person name="Luecker S."/>
            <person name="Lage O.M."/>
            <person name="Pohl T."/>
            <person name="Merkel B.J."/>
            <person name="Hornburger P."/>
            <person name="Mueller R.-W."/>
            <person name="Bruemmer F."/>
            <person name="Labrenz M."/>
            <person name="Spormann A.M."/>
            <person name="Op den Camp H."/>
            <person name="Overmann J."/>
            <person name="Amann R."/>
            <person name="Jetten M.S.M."/>
            <person name="Mascher T."/>
            <person name="Medema M.H."/>
            <person name="Devos D.P."/>
            <person name="Kaster A.-K."/>
            <person name="Ovreas L."/>
            <person name="Rohde M."/>
            <person name="Galperin M.Y."/>
            <person name="Jogler C."/>
        </authorList>
    </citation>
    <scope>NUCLEOTIDE SEQUENCE [LARGE SCALE GENOMIC DNA]</scope>
    <source>
        <strain evidence="14 15">ETA_A8</strain>
    </source>
</reference>
<dbReference type="Proteomes" id="UP000315017">
    <property type="component" value="Chromosome"/>
</dbReference>
<proteinExistence type="inferred from homology"/>
<evidence type="ECO:0000256" key="9">
    <source>
        <dbReference type="ARBA" id="ARBA00023098"/>
    </source>
</evidence>
<feature type="transmembrane region" description="Helical" evidence="12">
    <location>
        <begin position="205"/>
        <end position="226"/>
    </location>
</feature>
<keyword evidence="11" id="KW-0275">Fatty acid biosynthesis</keyword>
<evidence type="ECO:0000256" key="7">
    <source>
        <dbReference type="ARBA" id="ARBA00023002"/>
    </source>
</evidence>
<evidence type="ECO:0000256" key="12">
    <source>
        <dbReference type="SAM" id="Phobius"/>
    </source>
</evidence>
<feature type="transmembrane region" description="Helical" evidence="12">
    <location>
        <begin position="53"/>
        <end position="75"/>
    </location>
</feature>
<evidence type="ECO:0000259" key="13">
    <source>
        <dbReference type="Pfam" id="PF00487"/>
    </source>
</evidence>
<comment type="similarity">
    <text evidence="2">Belongs to the fatty acid desaturase type 2 family.</text>
</comment>
<protein>
    <submittedName>
        <fullName evidence="14">Fatty acid desaturase</fullName>
    </submittedName>
</protein>
<feature type="transmembrane region" description="Helical" evidence="12">
    <location>
        <begin position="26"/>
        <end position="47"/>
    </location>
</feature>
<evidence type="ECO:0000256" key="5">
    <source>
        <dbReference type="ARBA" id="ARBA00022832"/>
    </source>
</evidence>
<keyword evidence="9" id="KW-0443">Lipid metabolism</keyword>
<evidence type="ECO:0000256" key="4">
    <source>
        <dbReference type="ARBA" id="ARBA00022692"/>
    </source>
</evidence>
<keyword evidence="10 12" id="KW-0472">Membrane</keyword>
<dbReference type="GO" id="GO:0016717">
    <property type="term" value="F:oxidoreductase activity, acting on paired donors, with oxidation of a pair of donors resulting in the reduction of molecular oxygen to two molecules of water"/>
    <property type="evidence" value="ECO:0007669"/>
    <property type="project" value="InterPro"/>
</dbReference>
<dbReference type="AlphaFoldDB" id="A0A517YHM0"/>
<keyword evidence="5" id="KW-0276">Fatty acid metabolism</keyword>
<evidence type="ECO:0000256" key="1">
    <source>
        <dbReference type="ARBA" id="ARBA00004141"/>
    </source>
</evidence>
<dbReference type="InterPro" id="IPR005804">
    <property type="entry name" value="FA_desaturase_dom"/>
</dbReference>
<name>A0A517YHM0_9BACT</name>
<comment type="subcellular location">
    <subcellularLocation>
        <location evidence="1">Membrane</location>
        <topology evidence="1">Multi-pass membrane protein</topology>
    </subcellularLocation>
</comment>
<evidence type="ECO:0000256" key="11">
    <source>
        <dbReference type="ARBA" id="ARBA00023160"/>
    </source>
</evidence>
<dbReference type="Pfam" id="PF00487">
    <property type="entry name" value="FA_desaturase"/>
    <property type="match status" value="1"/>
</dbReference>
<dbReference type="CDD" id="cd03505">
    <property type="entry name" value="Delta9-FADS-like"/>
    <property type="match status" value="1"/>
</dbReference>
<evidence type="ECO:0000313" key="14">
    <source>
        <dbReference type="EMBL" id="QDU29709.1"/>
    </source>
</evidence>
<keyword evidence="8" id="KW-0408">Iron</keyword>